<dbReference type="RefSeq" id="XP_009528550.1">
    <property type="nucleotide sequence ID" value="XM_009530255.1"/>
</dbReference>
<dbReference type="Proteomes" id="UP000002640">
    <property type="component" value="Unassembled WGS sequence"/>
</dbReference>
<dbReference type="AlphaFoldDB" id="G4ZQ90"/>
<feature type="non-terminal residue" evidence="1">
    <location>
        <position position="61"/>
    </location>
</feature>
<dbReference type="InParanoid" id="G4ZQ90"/>
<dbReference type="KEGG" id="psoj:PHYSODRAFT_458372"/>
<protein>
    <submittedName>
        <fullName evidence="1">Uncharacterized protein</fullName>
    </submittedName>
</protein>
<evidence type="ECO:0000313" key="2">
    <source>
        <dbReference type="Proteomes" id="UP000002640"/>
    </source>
</evidence>
<accession>G4ZQ90</accession>
<dbReference type="GeneID" id="20653155"/>
<organism evidence="1 2">
    <name type="scientific">Phytophthora sojae (strain P6497)</name>
    <name type="common">Soybean stem and root rot agent</name>
    <name type="synonym">Phytophthora megasperma f. sp. glycines</name>
    <dbReference type="NCBI Taxonomy" id="1094619"/>
    <lineage>
        <taxon>Eukaryota</taxon>
        <taxon>Sar</taxon>
        <taxon>Stramenopiles</taxon>
        <taxon>Oomycota</taxon>
        <taxon>Peronosporomycetes</taxon>
        <taxon>Peronosporales</taxon>
        <taxon>Peronosporaceae</taxon>
        <taxon>Phytophthora</taxon>
    </lineage>
</organism>
<reference evidence="1 2" key="1">
    <citation type="journal article" date="2006" name="Science">
        <title>Phytophthora genome sequences uncover evolutionary origins and mechanisms of pathogenesis.</title>
        <authorList>
            <person name="Tyler B.M."/>
            <person name="Tripathy S."/>
            <person name="Zhang X."/>
            <person name="Dehal P."/>
            <person name="Jiang R.H."/>
            <person name="Aerts A."/>
            <person name="Arredondo F.D."/>
            <person name="Baxter L."/>
            <person name="Bensasson D."/>
            <person name="Beynon J.L."/>
            <person name="Chapman J."/>
            <person name="Damasceno C.M."/>
            <person name="Dorrance A.E."/>
            <person name="Dou D."/>
            <person name="Dickerman A.W."/>
            <person name="Dubchak I.L."/>
            <person name="Garbelotto M."/>
            <person name="Gijzen M."/>
            <person name="Gordon S.G."/>
            <person name="Govers F."/>
            <person name="Grunwald N.J."/>
            <person name="Huang W."/>
            <person name="Ivors K.L."/>
            <person name="Jones R.W."/>
            <person name="Kamoun S."/>
            <person name="Krampis K."/>
            <person name="Lamour K.H."/>
            <person name="Lee M.K."/>
            <person name="McDonald W.H."/>
            <person name="Medina M."/>
            <person name="Meijer H.J."/>
            <person name="Nordberg E.K."/>
            <person name="Maclean D.J."/>
            <person name="Ospina-Giraldo M.D."/>
            <person name="Morris P.F."/>
            <person name="Phuntumart V."/>
            <person name="Putnam N.H."/>
            <person name="Rash S."/>
            <person name="Rose J.K."/>
            <person name="Sakihama Y."/>
            <person name="Salamov A.A."/>
            <person name="Savidor A."/>
            <person name="Scheuring C.F."/>
            <person name="Smith B.M."/>
            <person name="Sobral B.W."/>
            <person name="Terry A."/>
            <person name="Torto-Alalibo T.A."/>
            <person name="Win J."/>
            <person name="Xu Z."/>
            <person name="Zhang H."/>
            <person name="Grigoriev I.V."/>
            <person name="Rokhsar D.S."/>
            <person name="Boore J.L."/>
        </authorList>
    </citation>
    <scope>NUCLEOTIDE SEQUENCE [LARGE SCALE GENOMIC DNA]</scope>
    <source>
        <strain evidence="1 2">P6497</strain>
    </source>
</reference>
<sequence>PAAFRLLFERFVTLASNVHKSWSVSERISVAQSLPTARGEQLHRDFQSAETADATIKHEWV</sequence>
<feature type="non-terminal residue" evidence="1">
    <location>
        <position position="1"/>
    </location>
</feature>
<keyword evidence="2" id="KW-1185">Reference proteome</keyword>
<evidence type="ECO:0000313" key="1">
    <source>
        <dbReference type="EMBL" id="EGZ14801.1"/>
    </source>
</evidence>
<name>G4ZQ90_PHYSP</name>
<proteinExistence type="predicted"/>
<dbReference type="EMBL" id="JH159155">
    <property type="protein sequence ID" value="EGZ14801.1"/>
    <property type="molecule type" value="Genomic_DNA"/>
</dbReference>
<gene>
    <name evidence="1" type="ORF">PHYSODRAFT_458372</name>
</gene>